<evidence type="ECO:0000256" key="1">
    <source>
        <dbReference type="ARBA" id="ARBA00022723"/>
    </source>
</evidence>
<keyword evidence="4" id="KW-0862">Zinc</keyword>
<dbReference type="VEuPathDB" id="VectorBase:AGAMI1_008029"/>
<organism evidence="7">
    <name type="scientific">Anopheles gambiae</name>
    <name type="common">African malaria mosquito</name>
    <dbReference type="NCBI Taxonomy" id="7165"/>
    <lineage>
        <taxon>Eukaryota</taxon>
        <taxon>Metazoa</taxon>
        <taxon>Ecdysozoa</taxon>
        <taxon>Arthropoda</taxon>
        <taxon>Hexapoda</taxon>
        <taxon>Insecta</taxon>
        <taxon>Pterygota</taxon>
        <taxon>Neoptera</taxon>
        <taxon>Endopterygota</taxon>
        <taxon>Diptera</taxon>
        <taxon>Nematocera</taxon>
        <taxon>Culicoidea</taxon>
        <taxon>Culicidae</taxon>
        <taxon>Anophelinae</taxon>
        <taxon>Anopheles</taxon>
    </lineage>
</organism>
<proteinExistence type="predicted"/>
<reference evidence="7" key="5">
    <citation type="submission" date="2011-05" db="EMBL/GenBank/DDBJ databases">
        <authorList>
            <consortium name="VectorBase"/>
        </authorList>
    </citation>
    <scope>NUCLEOTIDE SEQUENCE</scope>
    <source>
        <strain evidence="7">PEST</strain>
    </source>
</reference>
<feature type="domain" description="C2H2-type" evidence="6">
    <location>
        <begin position="85"/>
        <end position="113"/>
    </location>
</feature>
<evidence type="ECO:0000259" key="6">
    <source>
        <dbReference type="PROSITE" id="PS50157"/>
    </source>
</evidence>
<dbReference type="PROSITE" id="PS00028">
    <property type="entry name" value="ZINC_FINGER_C2H2_1"/>
    <property type="match status" value="8"/>
</dbReference>
<dbReference type="SUPFAM" id="SSF57667">
    <property type="entry name" value="beta-beta-alpha zinc fingers"/>
    <property type="match status" value="7"/>
</dbReference>
<feature type="domain" description="C2H2-type" evidence="6">
    <location>
        <begin position="302"/>
        <end position="330"/>
    </location>
</feature>
<feature type="domain" description="C2H2-type" evidence="6">
    <location>
        <begin position="215"/>
        <end position="242"/>
    </location>
</feature>
<sequence>MLIFDTDADLQQHSETVHASNALQVDGDNAWQCNVCYKLFTCSTALENHQNTVYFLRYQCYTCGLLFGTQAHLARHEFKHMRGKFTCEPCEKIFSNPQSMRRHMQRFHDKSRTLRTQEKHICSECGKACAVCGVMFGRLNQCNAHERNHTARKVNCVACGKEFNNSKSLYRHEQIVHVDPNSRKKYICNCNICYQTFTTACGMRVHQRAMRVLRYQCAVCGKLFGNRAACIIHETNHEDHQLSCDLCAKKFTNRKYLNIHKQNVHTDPETRKKYVCNVCGTSLCCTLKHLMHHERTHSEPSYSCADCGKEFVHEMQLRNHREAKHLDKSARKKYVCDVCGKELLAKVSLRKHTLVMHSGERPYACNLCDARFQIKAYLTSHMTVHNR</sequence>
<dbReference type="SMART" id="SM00355">
    <property type="entry name" value="ZnF_C2H2"/>
    <property type="match status" value="12"/>
</dbReference>
<dbReference type="Gene3D" id="3.30.160.60">
    <property type="entry name" value="Classic Zinc Finger"/>
    <property type="match status" value="8"/>
</dbReference>
<keyword evidence="3 5" id="KW-0863">Zinc-finger</keyword>
<evidence type="ECO:0000256" key="2">
    <source>
        <dbReference type="ARBA" id="ARBA00022737"/>
    </source>
</evidence>
<reference evidence="7" key="4">
    <citation type="journal article" date="2007" name="Genome Biol.">
        <title>Update of the Anopheles gambiae PEST genome assembly.</title>
        <authorList>
            <person name="Sharakhova M.V."/>
            <person name="Hammond M.P."/>
            <person name="Lobo N.F."/>
            <person name="Krzywinski J."/>
            <person name="Unger M.F."/>
            <person name="Hillenmeyer M.E."/>
            <person name="Bruggner R.V."/>
            <person name="Birney E."/>
            <person name="Collins F.H."/>
        </authorList>
    </citation>
    <scope>NUCLEOTIDE SEQUENCE</scope>
    <source>
        <strain evidence="7">PEST</strain>
    </source>
</reference>
<dbReference type="FunFam" id="3.30.160.60:FF:000110">
    <property type="entry name" value="Zinc finger protein-like"/>
    <property type="match status" value="1"/>
</dbReference>
<reference evidence="7" key="3">
    <citation type="journal article" date="2004" name="Trends Parasitol.">
        <title>The Anopheles gambiae genome: an update.</title>
        <authorList>
            <person name="Mongin E."/>
            <person name="Louis C."/>
            <person name="Holt R.A."/>
            <person name="Birney E."/>
            <person name="Collins F.H."/>
        </authorList>
    </citation>
    <scope>NUCLEOTIDE SEQUENCE</scope>
    <source>
        <strain evidence="7">PEST</strain>
    </source>
</reference>
<feature type="domain" description="C2H2-type" evidence="6">
    <location>
        <begin position="242"/>
        <end position="270"/>
    </location>
</feature>
<dbReference type="Pfam" id="PF12874">
    <property type="entry name" value="zf-met"/>
    <property type="match status" value="1"/>
</dbReference>
<evidence type="ECO:0000256" key="4">
    <source>
        <dbReference type="ARBA" id="ARBA00022833"/>
    </source>
</evidence>
<feature type="domain" description="C2H2-type" evidence="6">
    <location>
        <begin position="154"/>
        <end position="182"/>
    </location>
</feature>
<dbReference type="InterPro" id="IPR013087">
    <property type="entry name" value="Znf_C2H2_type"/>
</dbReference>
<feature type="domain" description="C2H2-type" evidence="6">
    <location>
        <begin position="363"/>
        <end position="387"/>
    </location>
</feature>
<reference evidence="7" key="2">
    <citation type="submission" date="2002-03" db="EMBL/GenBank/DDBJ databases">
        <authorList>
            <consortium name="The Anopheles Genome Sequencing Consortium"/>
        </authorList>
    </citation>
    <scope>NUCLEOTIDE SEQUENCE</scope>
    <source>
        <strain evidence="7">PEST</strain>
    </source>
</reference>
<feature type="non-terminal residue" evidence="7">
    <location>
        <position position="387"/>
    </location>
</feature>
<feature type="domain" description="C2H2-type" evidence="6">
    <location>
        <begin position="58"/>
        <end position="85"/>
    </location>
</feature>
<dbReference type="PhylomeDB" id="A7UUR9"/>
<dbReference type="AlphaFoldDB" id="A7UUR9"/>
<feature type="domain" description="C2H2-type" evidence="6">
    <location>
        <begin position="127"/>
        <end position="154"/>
    </location>
</feature>
<keyword evidence="1" id="KW-0479">Metal-binding</keyword>
<dbReference type="PANTHER" id="PTHR24379:SF127">
    <property type="entry name" value="BLOODY FINGERS-RELATED"/>
    <property type="match status" value="1"/>
</dbReference>
<dbReference type="EMBL" id="AAAB01008964">
    <property type="protein sequence ID" value="EDO63604.1"/>
    <property type="molecule type" value="Genomic_DNA"/>
</dbReference>
<dbReference type="GO" id="GO:0003677">
    <property type="term" value="F:DNA binding"/>
    <property type="evidence" value="ECO:0007669"/>
    <property type="project" value="UniProtKB-ARBA"/>
</dbReference>
<dbReference type="GO" id="GO:0008270">
    <property type="term" value="F:zinc ion binding"/>
    <property type="evidence" value="ECO:0007669"/>
    <property type="project" value="UniProtKB-KW"/>
</dbReference>
<accession>A7UUR9</accession>
<evidence type="ECO:0000256" key="5">
    <source>
        <dbReference type="PROSITE-ProRule" id="PRU00042"/>
    </source>
</evidence>
<dbReference type="Pfam" id="PF00096">
    <property type="entry name" value="zf-C2H2"/>
    <property type="match status" value="2"/>
</dbReference>
<evidence type="ECO:0000313" key="7">
    <source>
        <dbReference type="EMBL" id="EDO63604.1"/>
    </source>
</evidence>
<reference evidence="7" key="1">
    <citation type="journal article" date="2002" name="Science">
        <title>The genome sequence of the malaria mosquito Anopheles gambiae.</title>
        <authorList>
            <person name="Holt R.A."/>
            <person name="Subramanian G.M."/>
            <person name="Halpern A."/>
            <person name="Sutton G.G."/>
            <person name="Charlab R."/>
            <person name="Nusskern D.R."/>
            <person name="Wincker P."/>
            <person name="Clark A.G."/>
            <person name="Ribeiro J.M."/>
            <person name="Wides R."/>
            <person name="Salzberg S.L."/>
            <person name="Loftus B."/>
            <person name="Yandell M."/>
            <person name="Majoros W.H."/>
            <person name="Rusch D.B."/>
            <person name="Lai Z."/>
            <person name="Kraft C.L."/>
            <person name="Abril J.F."/>
            <person name="Anthouard V."/>
            <person name="Arensburger P."/>
            <person name="Atkinson P.W."/>
            <person name="Baden H."/>
            <person name="de Berardinis V."/>
            <person name="Baldwin D."/>
            <person name="Benes V."/>
            <person name="Biedler J."/>
            <person name="Blass C."/>
            <person name="Bolanos R."/>
            <person name="Boscus D."/>
            <person name="Barnstead M."/>
            <person name="Cai S."/>
            <person name="Center A."/>
            <person name="Chaturverdi K."/>
            <person name="Christophides G.K."/>
            <person name="Chrystal M.A."/>
            <person name="Clamp M."/>
            <person name="Cravchik A."/>
            <person name="Curwen V."/>
            <person name="Dana A."/>
            <person name="Delcher A."/>
            <person name="Dew I."/>
            <person name="Evans C.A."/>
            <person name="Flanigan M."/>
            <person name="Grundschober-Freimoser A."/>
            <person name="Friedli L."/>
            <person name="Gu Z."/>
            <person name="Guan P."/>
            <person name="Guigo R."/>
            <person name="Hillenmeyer M.E."/>
            <person name="Hladun S.L."/>
            <person name="Hogan J.R."/>
            <person name="Hong Y.S."/>
            <person name="Hoover J."/>
            <person name="Jaillon O."/>
            <person name="Ke Z."/>
            <person name="Kodira C."/>
            <person name="Kokoza E."/>
            <person name="Koutsos A."/>
            <person name="Letunic I."/>
            <person name="Levitsky A."/>
            <person name="Liang Y."/>
            <person name="Lin J.J."/>
            <person name="Lobo N.F."/>
            <person name="Lopez J.R."/>
            <person name="Malek J.A."/>
            <person name="McIntosh T.C."/>
            <person name="Meister S."/>
            <person name="Miller J."/>
            <person name="Mobarry C."/>
            <person name="Mongin E."/>
            <person name="Murphy S.D."/>
            <person name="O'Brochta D.A."/>
            <person name="Pfannkoch C."/>
            <person name="Qi R."/>
            <person name="Regier M.A."/>
            <person name="Remington K."/>
            <person name="Shao H."/>
            <person name="Sharakhova M.V."/>
            <person name="Sitter C.D."/>
            <person name="Shetty J."/>
            <person name="Smith T.J."/>
            <person name="Strong R."/>
            <person name="Sun J."/>
            <person name="Thomasova D."/>
            <person name="Ton L.Q."/>
            <person name="Topalis P."/>
            <person name="Tu Z."/>
            <person name="Unger M.F."/>
            <person name="Walenz B."/>
            <person name="Wang A."/>
            <person name="Wang J."/>
            <person name="Wang M."/>
            <person name="Wang X."/>
            <person name="Woodford K.J."/>
            <person name="Wortman J.R."/>
            <person name="Wu M."/>
            <person name="Yao A."/>
            <person name="Zdobnov E.M."/>
            <person name="Zhang H."/>
            <person name="Zhao Q."/>
            <person name="Zhao S."/>
            <person name="Zhu S.C."/>
            <person name="Zhimulev I."/>
            <person name="Coluzzi M."/>
            <person name="della Torre A."/>
            <person name="Roth C.W."/>
            <person name="Louis C."/>
            <person name="Kalush F."/>
            <person name="Mural R.J."/>
            <person name="Myers E.W."/>
            <person name="Adams M.D."/>
            <person name="Smith H.O."/>
            <person name="Broder S."/>
            <person name="Gardner M.J."/>
            <person name="Fraser C.M."/>
            <person name="Birney E."/>
            <person name="Bork P."/>
            <person name="Brey P.T."/>
            <person name="Venter J.C."/>
            <person name="Weissenbach J."/>
            <person name="Kafatos F.C."/>
            <person name="Collins F.H."/>
            <person name="Hoffman S.L."/>
        </authorList>
    </citation>
    <scope>NUCLEOTIDE SEQUENCE [LARGE SCALE GENOMIC DNA]</scope>
    <source>
        <strain evidence="7">PEST</strain>
    </source>
</reference>
<feature type="domain" description="C2H2-type" evidence="6">
    <location>
        <begin position="334"/>
        <end position="362"/>
    </location>
</feature>
<dbReference type="VEuPathDB" id="VectorBase:AGAP029428"/>
<dbReference type="InterPro" id="IPR036236">
    <property type="entry name" value="Znf_C2H2_sf"/>
</dbReference>
<keyword evidence="2" id="KW-0677">Repeat</keyword>
<protein>
    <submittedName>
        <fullName evidence="7">AGAP007971-PA</fullName>
    </submittedName>
</protein>
<name>A7UUR9_ANOGA</name>
<gene>
    <name evidence="7" type="ORF">AgaP_AGAP007971</name>
</gene>
<evidence type="ECO:0000256" key="3">
    <source>
        <dbReference type="ARBA" id="ARBA00022771"/>
    </source>
</evidence>
<dbReference type="PROSITE" id="PS50157">
    <property type="entry name" value="ZINC_FINGER_C2H2_2"/>
    <property type="match status" value="9"/>
</dbReference>
<dbReference type="PANTHER" id="PTHR24379">
    <property type="entry name" value="KRAB AND ZINC FINGER DOMAIN-CONTAINING"/>
    <property type="match status" value="1"/>
</dbReference>
<comment type="caution">
    <text evidence="7">The sequence shown here is derived from an EMBL/GenBank/DDBJ whole genome shotgun (WGS) entry which is preliminary data.</text>
</comment>